<feature type="region of interest" description="Disordered" evidence="1">
    <location>
        <begin position="45"/>
        <end position="71"/>
    </location>
</feature>
<feature type="compositionally biased region" description="Low complexity" evidence="1">
    <location>
        <begin position="54"/>
        <end position="69"/>
    </location>
</feature>
<accession>A0A6C0BT28</accession>
<evidence type="ECO:0000259" key="3">
    <source>
        <dbReference type="Pfam" id="PF23983"/>
    </source>
</evidence>
<feature type="domain" description="Minor capsid protein P11 C-terminal conserved region" evidence="3">
    <location>
        <begin position="96"/>
        <end position="178"/>
    </location>
</feature>
<sequence>MSMLSSLKKVVDKGVTLVKSNFVMFFAAFVIIYLLMNYGNTKSSLQSGMTNSDSAPTQTQASAPAATTPDNEFQSVQGITTSTHGLPAACMKQSTVDPKELLPKDANSDWASLNPNGSGELSEVNLLKAGHQIGINTTGQSLRNANLQIRSEPPNPQMNVGPWHQTTIEPDTMRVPLELGQGNQ</sequence>
<keyword evidence="2" id="KW-1133">Transmembrane helix</keyword>
<protein>
    <recommendedName>
        <fullName evidence="3">Minor capsid protein P11 C-terminal conserved region domain-containing protein</fullName>
    </recommendedName>
</protein>
<dbReference type="EMBL" id="MN739235">
    <property type="protein sequence ID" value="QHS94941.1"/>
    <property type="molecule type" value="Genomic_DNA"/>
</dbReference>
<evidence type="ECO:0000256" key="2">
    <source>
        <dbReference type="SAM" id="Phobius"/>
    </source>
</evidence>
<feature type="transmembrane region" description="Helical" evidence="2">
    <location>
        <begin position="20"/>
        <end position="39"/>
    </location>
</feature>
<evidence type="ECO:0000256" key="1">
    <source>
        <dbReference type="SAM" id="MobiDB-lite"/>
    </source>
</evidence>
<name>A0A6C0BT28_9ZZZZ</name>
<dbReference type="InterPro" id="IPR055730">
    <property type="entry name" value="P11_C"/>
</dbReference>
<keyword evidence="2" id="KW-0812">Transmembrane</keyword>
<proteinExistence type="predicted"/>
<organism evidence="4">
    <name type="scientific">viral metagenome</name>
    <dbReference type="NCBI Taxonomy" id="1070528"/>
    <lineage>
        <taxon>unclassified sequences</taxon>
        <taxon>metagenomes</taxon>
        <taxon>organismal metagenomes</taxon>
    </lineage>
</organism>
<reference evidence="4" key="1">
    <citation type="journal article" date="2020" name="Nature">
        <title>Giant virus diversity and host interactions through global metagenomics.</title>
        <authorList>
            <person name="Schulz F."/>
            <person name="Roux S."/>
            <person name="Paez-Espino D."/>
            <person name="Jungbluth S."/>
            <person name="Walsh D.A."/>
            <person name="Denef V.J."/>
            <person name="McMahon K.D."/>
            <person name="Konstantinidis K.T."/>
            <person name="Eloe-Fadrosh E.A."/>
            <person name="Kyrpides N.C."/>
            <person name="Woyke T."/>
        </authorList>
    </citation>
    <scope>NUCLEOTIDE SEQUENCE</scope>
    <source>
        <strain evidence="4">GVMAG-M-3300018428-16</strain>
    </source>
</reference>
<evidence type="ECO:0000313" key="4">
    <source>
        <dbReference type="EMBL" id="QHS94941.1"/>
    </source>
</evidence>
<dbReference type="AlphaFoldDB" id="A0A6C0BT28"/>
<dbReference type="Pfam" id="PF23983">
    <property type="entry name" value="P11_C"/>
    <property type="match status" value="1"/>
</dbReference>
<keyword evidence="2" id="KW-0472">Membrane</keyword>